<proteinExistence type="predicted"/>
<evidence type="ECO:0000256" key="3">
    <source>
        <dbReference type="ARBA" id="ARBA00022692"/>
    </source>
</evidence>
<organism evidence="8 9">
    <name type="scientific">Desulforhopalus singaporensis</name>
    <dbReference type="NCBI Taxonomy" id="91360"/>
    <lineage>
        <taxon>Bacteria</taxon>
        <taxon>Pseudomonadati</taxon>
        <taxon>Thermodesulfobacteriota</taxon>
        <taxon>Desulfobulbia</taxon>
        <taxon>Desulfobulbales</taxon>
        <taxon>Desulfocapsaceae</taxon>
        <taxon>Desulforhopalus</taxon>
    </lineage>
</organism>
<dbReference type="EMBL" id="FNJI01000002">
    <property type="protein sequence ID" value="SDO49364.1"/>
    <property type="molecule type" value="Genomic_DNA"/>
</dbReference>
<accession>A0A1H0K0G6</accession>
<dbReference type="GO" id="GO:0012505">
    <property type="term" value="C:endomembrane system"/>
    <property type="evidence" value="ECO:0007669"/>
    <property type="project" value="UniProtKB-SubCell"/>
</dbReference>
<keyword evidence="2" id="KW-0813">Transport</keyword>
<dbReference type="InterPro" id="IPR036259">
    <property type="entry name" value="MFS_trans_sf"/>
</dbReference>
<dbReference type="PANTHER" id="PTHR23519">
    <property type="entry name" value="AUTOPHAGY-RELATED PROTEIN 22"/>
    <property type="match status" value="1"/>
</dbReference>
<reference evidence="8 9" key="1">
    <citation type="submission" date="2016-10" db="EMBL/GenBank/DDBJ databases">
        <authorList>
            <person name="de Groot N.N."/>
        </authorList>
    </citation>
    <scope>NUCLEOTIDE SEQUENCE [LARGE SCALE GENOMIC DNA]</scope>
    <source>
        <strain evidence="8 9">DSM 12130</strain>
    </source>
</reference>
<dbReference type="STRING" id="91360.SAMN05660330_00393"/>
<feature type="transmembrane region" description="Helical" evidence="6">
    <location>
        <begin position="85"/>
        <end position="101"/>
    </location>
</feature>
<dbReference type="InterPro" id="IPR050495">
    <property type="entry name" value="ATG22/LtaA_families"/>
</dbReference>
<keyword evidence="4 6" id="KW-1133">Transmembrane helix</keyword>
<protein>
    <submittedName>
        <fullName evidence="8">MFS transporter, UMF1 family</fullName>
    </submittedName>
</protein>
<feature type="transmembrane region" description="Helical" evidence="6">
    <location>
        <begin position="184"/>
        <end position="202"/>
    </location>
</feature>
<feature type="transmembrane region" description="Helical" evidence="6">
    <location>
        <begin position="56"/>
        <end position="73"/>
    </location>
</feature>
<dbReference type="RefSeq" id="WP_092219231.1">
    <property type="nucleotide sequence ID" value="NZ_FNJI01000002.1"/>
</dbReference>
<feature type="domain" description="Major facilitator superfamily (MFS) profile" evidence="7">
    <location>
        <begin position="236"/>
        <end position="425"/>
    </location>
</feature>
<feature type="transmembrane region" description="Helical" evidence="6">
    <location>
        <begin position="302"/>
        <end position="320"/>
    </location>
</feature>
<feature type="transmembrane region" description="Helical" evidence="6">
    <location>
        <begin position="150"/>
        <end position="172"/>
    </location>
</feature>
<dbReference type="InterPro" id="IPR020846">
    <property type="entry name" value="MFS_dom"/>
</dbReference>
<evidence type="ECO:0000313" key="9">
    <source>
        <dbReference type="Proteomes" id="UP000199073"/>
    </source>
</evidence>
<comment type="subcellular location">
    <subcellularLocation>
        <location evidence="1">Endomembrane system</location>
        <topology evidence="1">Multi-pass membrane protein</topology>
    </subcellularLocation>
</comment>
<evidence type="ECO:0000259" key="7">
    <source>
        <dbReference type="PROSITE" id="PS50850"/>
    </source>
</evidence>
<keyword evidence="3 6" id="KW-0812">Transmembrane</keyword>
<dbReference type="Gene3D" id="1.20.1250.20">
    <property type="entry name" value="MFS general substrate transporter like domains"/>
    <property type="match status" value="2"/>
</dbReference>
<evidence type="ECO:0000256" key="6">
    <source>
        <dbReference type="SAM" id="Phobius"/>
    </source>
</evidence>
<feature type="transmembrane region" description="Helical" evidence="6">
    <location>
        <begin position="332"/>
        <end position="350"/>
    </location>
</feature>
<feature type="transmembrane region" description="Helical" evidence="6">
    <location>
        <begin position="269"/>
        <end position="290"/>
    </location>
</feature>
<dbReference type="PROSITE" id="PS50850">
    <property type="entry name" value="MFS"/>
    <property type="match status" value="1"/>
</dbReference>
<dbReference type="Proteomes" id="UP000199073">
    <property type="component" value="Unassembled WGS sequence"/>
</dbReference>
<evidence type="ECO:0000256" key="4">
    <source>
        <dbReference type="ARBA" id="ARBA00022989"/>
    </source>
</evidence>
<dbReference type="InterPro" id="IPR024671">
    <property type="entry name" value="Atg22-like"/>
</dbReference>
<dbReference type="GO" id="GO:0022857">
    <property type="term" value="F:transmembrane transporter activity"/>
    <property type="evidence" value="ECO:0007669"/>
    <property type="project" value="InterPro"/>
</dbReference>
<evidence type="ECO:0000256" key="2">
    <source>
        <dbReference type="ARBA" id="ARBA00022448"/>
    </source>
</evidence>
<keyword evidence="5 6" id="KW-0472">Membrane</keyword>
<feature type="transmembrane region" description="Helical" evidence="6">
    <location>
        <begin position="12"/>
        <end position="36"/>
    </location>
</feature>
<gene>
    <name evidence="8" type="ORF">SAMN05660330_00393</name>
</gene>
<dbReference type="PANTHER" id="PTHR23519:SF1">
    <property type="entry name" value="AUTOPHAGY-RELATED PROTEIN 22"/>
    <property type="match status" value="1"/>
</dbReference>
<feature type="transmembrane region" description="Helical" evidence="6">
    <location>
        <begin position="370"/>
        <end position="392"/>
    </location>
</feature>
<name>A0A1H0K0G6_9BACT</name>
<dbReference type="AlphaFoldDB" id="A0A1H0K0G6"/>
<feature type="transmembrane region" description="Helical" evidence="6">
    <location>
        <begin position="398"/>
        <end position="415"/>
    </location>
</feature>
<dbReference type="OrthoDB" id="9768783at2"/>
<keyword evidence="9" id="KW-1185">Reference proteome</keyword>
<evidence type="ECO:0000256" key="5">
    <source>
        <dbReference type="ARBA" id="ARBA00023136"/>
    </source>
</evidence>
<evidence type="ECO:0000313" key="8">
    <source>
        <dbReference type="EMBL" id="SDO49364.1"/>
    </source>
</evidence>
<feature type="transmembrane region" description="Helical" evidence="6">
    <location>
        <begin position="107"/>
        <end position="129"/>
    </location>
</feature>
<feature type="transmembrane region" description="Helical" evidence="6">
    <location>
        <begin position="237"/>
        <end position="263"/>
    </location>
</feature>
<sequence length="425" mass="46046">MKKRFKLSAGELSWVLYDVGNSAFVLVIITALMPIFFKDVVAVTMSGAESTARWGFANSLSALVLALLAPLLGAMADHGARKKQFLLFFLGLGVGFTLLLTTVGANQWLYCLFLLVIARIGWGGANIFYDAFLVDVATYERMDRVSALGYGYGYVGSVVPFVLIIGLIFSAGISGGLPVHETRMGFAVVALWWLGLSVPLVLNVRQRYRTADGNGSVIYGLRRVAATFLEISSHHQIFVFLAAYFFYIDGIGTLISMSTAYGIDLGFSPAMMLVVLLFIQLVAFPSTIVYGWLSGRFGVKNMLYCGIAIYIVATVMGFCLSFELQPLVRSCLFWAVAFLIASAMGGMQALSRSYFARLIPVERSAEFFGFYNVFGKFAAISGPLLMGLVAAATGQSRWGLLSILVLFAAGGLLLARVEDPGLDGD</sequence>
<dbReference type="Pfam" id="PF11700">
    <property type="entry name" value="ATG22"/>
    <property type="match status" value="2"/>
</dbReference>
<dbReference type="SUPFAM" id="SSF103473">
    <property type="entry name" value="MFS general substrate transporter"/>
    <property type="match status" value="1"/>
</dbReference>
<evidence type="ECO:0000256" key="1">
    <source>
        <dbReference type="ARBA" id="ARBA00004127"/>
    </source>
</evidence>